<name>A0ABD2QBF6_9PLAT</name>
<feature type="domain" description="EF-hand" evidence="2">
    <location>
        <begin position="99"/>
        <end position="134"/>
    </location>
</feature>
<dbReference type="Pfam" id="PF13499">
    <property type="entry name" value="EF-hand_7"/>
    <property type="match status" value="1"/>
</dbReference>
<dbReference type="Gene3D" id="1.10.238.10">
    <property type="entry name" value="EF-hand"/>
    <property type="match status" value="2"/>
</dbReference>
<dbReference type="PANTHER" id="PTHR23048:SF48">
    <property type="entry name" value="CENTRIN 3"/>
    <property type="match status" value="1"/>
</dbReference>
<keyword evidence="4" id="KW-1185">Reference proteome</keyword>
<comment type="caution">
    <text evidence="3">The sequence shown here is derived from an EMBL/GenBank/DDBJ whole genome shotgun (WGS) entry which is preliminary data.</text>
</comment>
<evidence type="ECO:0000313" key="3">
    <source>
        <dbReference type="EMBL" id="KAL3316850.1"/>
    </source>
</evidence>
<evidence type="ECO:0000256" key="1">
    <source>
        <dbReference type="ARBA" id="ARBA00022723"/>
    </source>
</evidence>
<reference evidence="3 4" key="1">
    <citation type="submission" date="2024-11" db="EMBL/GenBank/DDBJ databases">
        <title>Adaptive evolution of stress response genes in parasites aligns with host niche diversity.</title>
        <authorList>
            <person name="Hahn C."/>
            <person name="Resl P."/>
        </authorList>
    </citation>
    <scope>NUCLEOTIDE SEQUENCE [LARGE SCALE GENOMIC DNA]</scope>
    <source>
        <strain evidence="3">EGGRZ-B1_66</strain>
        <tissue evidence="3">Body</tissue>
    </source>
</reference>
<evidence type="ECO:0000259" key="2">
    <source>
        <dbReference type="PROSITE" id="PS50222"/>
    </source>
</evidence>
<dbReference type="FunFam" id="1.10.238.10:FF:000001">
    <property type="entry name" value="Calmodulin 1"/>
    <property type="match status" value="1"/>
</dbReference>
<dbReference type="GO" id="GO:0046872">
    <property type="term" value="F:metal ion binding"/>
    <property type="evidence" value="ECO:0007669"/>
    <property type="project" value="UniProtKB-KW"/>
</dbReference>
<organism evidence="3 4">
    <name type="scientific">Cichlidogyrus casuarinus</name>
    <dbReference type="NCBI Taxonomy" id="1844966"/>
    <lineage>
        <taxon>Eukaryota</taxon>
        <taxon>Metazoa</taxon>
        <taxon>Spiralia</taxon>
        <taxon>Lophotrochozoa</taxon>
        <taxon>Platyhelminthes</taxon>
        <taxon>Monogenea</taxon>
        <taxon>Monopisthocotylea</taxon>
        <taxon>Dactylogyridea</taxon>
        <taxon>Ancyrocephalidae</taxon>
        <taxon>Cichlidogyrus</taxon>
    </lineage>
</organism>
<dbReference type="InterPro" id="IPR050230">
    <property type="entry name" value="CALM/Myosin/TropC-like"/>
</dbReference>
<dbReference type="PROSITE" id="PS50222">
    <property type="entry name" value="EF_HAND_2"/>
    <property type="match status" value="3"/>
</dbReference>
<keyword evidence="1" id="KW-0479">Metal-binding</keyword>
<dbReference type="Proteomes" id="UP001626550">
    <property type="component" value="Unassembled WGS sequence"/>
</dbReference>
<protein>
    <submittedName>
        <fullName evidence="3">Centrin-3</fullName>
    </submittedName>
</protein>
<dbReference type="SUPFAM" id="SSF47473">
    <property type="entry name" value="EF-hand"/>
    <property type="match status" value="1"/>
</dbReference>
<dbReference type="AlphaFoldDB" id="A0ABD2QBF6"/>
<gene>
    <name evidence="3" type="primary">CETN3</name>
    <name evidence="3" type="ORF">Ciccas_004495</name>
</gene>
<dbReference type="InterPro" id="IPR011992">
    <property type="entry name" value="EF-hand-dom_pair"/>
</dbReference>
<evidence type="ECO:0000313" key="4">
    <source>
        <dbReference type="Proteomes" id="UP001626550"/>
    </source>
</evidence>
<feature type="domain" description="EF-hand" evidence="2">
    <location>
        <begin position="135"/>
        <end position="165"/>
    </location>
</feature>
<dbReference type="InterPro" id="IPR002048">
    <property type="entry name" value="EF_hand_dom"/>
</dbReference>
<dbReference type="SMART" id="SM00054">
    <property type="entry name" value="EFh"/>
    <property type="match status" value="3"/>
</dbReference>
<feature type="domain" description="EF-hand" evidence="2">
    <location>
        <begin position="25"/>
        <end position="60"/>
    </location>
</feature>
<sequence length="165" mass="19169">MDVHAEDTNILAERKYTLCHVTTGEQKQDILEAFQLSDRDIDGFLSFHEFKVSLRALGFQIKTESLRELMTKYNFPLDETRFNFNDFSEIASDFFSQKDPKEDLIKAFNLIDEEKSGEITYNNLRKAVRELSEPLSDEDLKAMIEEFDQDGSCSIKLDKFLSIMS</sequence>
<proteinExistence type="predicted"/>
<accession>A0ABD2QBF6</accession>
<dbReference type="CDD" id="cd00051">
    <property type="entry name" value="EFh"/>
    <property type="match status" value="1"/>
</dbReference>
<dbReference type="EMBL" id="JBJKFK010000473">
    <property type="protein sequence ID" value="KAL3316850.1"/>
    <property type="molecule type" value="Genomic_DNA"/>
</dbReference>
<dbReference type="PANTHER" id="PTHR23048">
    <property type="entry name" value="MYOSIN LIGHT CHAIN 1, 3"/>
    <property type="match status" value="1"/>
</dbReference>